<comment type="caution">
    <text evidence="5">The sequence shown here is derived from an EMBL/GenBank/DDBJ whole genome shotgun (WGS) entry which is preliminary data.</text>
</comment>
<dbReference type="Proteomes" id="UP000655868">
    <property type="component" value="Unassembled WGS sequence"/>
</dbReference>
<keyword evidence="2" id="KW-0238">DNA-binding</keyword>
<dbReference type="SUPFAM" id="SSF48008">
    <property type="entry name" value="GntR ligand-binding domain-like"/>
    <property type="match status" value="1"/>
</dbReference>
<organism evidence="5 6">
    <name type="scientific">Antrihabitans stalagmiti</name>
    <dbReference type="NCBI Taxonomy" id="2799499"/>
    <lineage>
        <taxon>Bacteria</taxon>
        <taxon>Bacillati</taxon>
        <taxon>Actinomycetota</taxon>
        <taxon>Actinomycetes</taxon>
        <taxon>Mycobacteriales</taxon>
        <taxon>Nocardiaceae</taxon>
        <taxon>Antrihabitans</taxon>
    </lineage>
</organism>
<dbReference type="InterPro" id="IPR008920">
    <property type="entry name" value="TF_FadR/GntR_C"/>
</dbReference>
<gene>
    <name evidence="5" type="ORF">JGU71_18570</name>
</gene>
<evidence type="ECO:0000256" key="1">
    <source>
        <dbReference type="ARBA" id="ARBA00023015"/>
    </source>
</evidence>
<keyword evidence="1" id="KW-0805">Transcription regulation</keyword>
<evidence type="ECO:0000313" key="5">
    <source>
        <dbReference type="EMBL" id="MBJ8340892.1"/>
    </source>
</evidence>
<dbReference type="Gene3D" id="1.20.120.530">
    <property type="entry name" value="GntR ligand-binding domain-like"/>
    <property type="match status" value="1"/>
</dbReference>
<sequence length="158" mass="16580">MNLSDSLTVGHLTMSFADTMSRGELVDAWASIATEAAEVAALRAAPEQIRSLGELGRLLGAERDPEVWESLLAATYAGLIESSGNDVLDVVAYELWNALTRHVDIAAALWPIREGMHQGLEAVIDRIAASDPDSAVAGMHALVSATRGAVANSAVDVA</sequence>
<feature type="domain" description="GntR C-terminal" evidence="4">
    <location>
        <begin position="24"/>
        <end position="145"/>
    </location>
</feature>
<dbReference type="GO" id="GO:0003677">
    <property type="term" value="F:DNA binding"/>
    <property type="evidence" value="ECO:0007669"/>
    <property type="project" value="UniProtKB-KW"/>
</dbReference>
<dbReference type="SMART" id="SM00895">
    <property type="entry name" value="FCD"/>
    <property type="match status" value="1"/>
</dbReference>
<dbReference type="RefSeq" id="WP_199705786.1">
    <property type="nucleotide sequence ID" value="NZ_JAEMNV010000006.1"/>
</dbReference>
<keyword evidence="6" id="KW-1185">Reference proteome</keyword>
<protein>
    <submittedName>
        <fullName evidence="5">FCD domain-containing protein</fullName>
    </submittedName>
</protein>
<dbReference type="EMBL" id="JAEMNV010000006">
    <property type="protein sequence ID" value="MBJ8340892.1"/>
    <property type="molecule type" value="Genomic_DNA"/>
</dbReference>
<evidence type="ECO:0000256" key="2">
    <source>
        <dbReference type="ARBA" id="ARBA00023125"/>
    </source>
</evidence>
<evidence type="ECO:0000256" key="3">
    <source>
        <dbReference type="ARBA" id="ARBA00023163"/>
    </source>
</evidence>
<proteinExistence type="predicted"/>
<dbReference type="InterPro" id="IPR011711">
    <property type="entry name" value="GntR_C"/>
</dbReference>
<evidence type="ECO:0000259" key="4">
    <source>
        <dbReference type="SMART" id="SM00895"/>
    </source>
</evidence>
<accession>A0A934U513</accession>
<evidence type="ECO:0000313" key="6">
    <source>
        <dbReference type="Proteomes" id="UP000655868"/>
    </source>
</evidence>
<name>A0A934U513_9NOCA</name>
<dbReference type="AlphaFoldDB" id="A0A934U513"/>
<dbReference type="Pfam" id="PF07729">
    <property type="entry name" value="FCD"/>
    <property type="match status" value="1"/>
</dbReference>
<keyword evidence="3" id="KW-0804">Transcription</keyword>
<reference evidence="5" key="1">
    <citation type="submission" date="2020-12" db="EMBL/GenBank/DDBJ databases">
        <title>Antrihabitans popcorni sp. nov. and Antrihabitans auranticaus sp. nov., isolated from a larva cave.</title>
        <authorList>
            <person name="Lee S.D."/>
            <person name="Kim I.S."/>
        </authorList>
    </citation>
    <scope>NUCLEOTIDE SEQUENCE</scope>
    <source>
        <strain evidence="5">YC3-6</strain>
    </source>
</reference>